<dbReference type="GO" id="GO:0008168">
    <property type="term" value="F:methyltransferase activity"/>
    <property type="evidence" value="ECO:0007669"/>
    <property type="project" value="UniProtKB-KW"/>
</dbReference>
<evidence type="ECO:0000256" key="1">
    <source>
        <dbReference type="ARBA" id="ARBA00022603"/>
    </source>
</evidence>
<proteinExistence type="predicted"/>
<gene>
    <name evidence="4" type="ORF">PGLA2088_LOCUS45099</name>
</gene>
<dbReference type="Proteomes" id="UP000626109">
    <property type="component" value="Unassembled WGS sequence"/>
</dbReference>
<evidence type="ECO:0000313" key="4">
    <source>
        <dbReference type="EMBL" id="CAE8728392.1"/>
    </source>
</evidence>
<evidence type="ECO:0008006" key="6">
    <source>
        <dbReference type="Google" id="ProtNLM"/>
    </source>
</evidence>
<sequence>MTSVRKCSASACPTKMIHQCPIYDDVMDFSPVAVKLTAKGVGGGFPCQGISKAGKQKGLSDERTQLIRQIFIIFDESGAEFIYLENVGALLGGSMKPVMEYIIKESSKRGLSLNWATISGFNVGAKVGRQRVFLVAASEPGNLFKDLKIVSPAVLGVWSIASWNPNGAVPLHSWLSHTQTAEDKLRLKALGNIVFPRCAQRGVHCIASAIAAAHGSAV</sequence>
<dbReference type="Pfam" id="PF00145">
    <property type="entry name" value="DNA_methylase"/>
    <property type="match status" value="1"/>
</dbReference>
<dbReference type="EMBL" id="CAJNNW010035544">
    <property type="protein sequence ID" value="CAE8728392.1"/>
    <property type="molecule type" value="Genomic_DNA"/>
</dbReference>
<dbReference type="GO" id="GO:0032259">
    <property type="term" value="P:methylation"/>
    <property type="evidence" value="ECO:0007669"/>
    <property type="project" value="UniProtKB-KW"/>
</dbReference>
<reference evidence="4" key="1">
    <citation type="submission" date="2021-02" db="EMBL/GenBank/DDBJ databases">
        <authorList>
            <person name="Dougan E. K."/>
            <person name="Rhodes N."/>
            <person name="Thang M."/>
            <person name="Chan C."/>
        </authorList>
    </citation>
    <scope>NUCLEOTIDE SEQUENCE</scope>
</reference>
<name>A0A813LLZ9_POLGL</name>
<dbReference type="InterPro" id="IPR001525">
    <property type="entry name" value="C5_MeTfrase"/>
</dbReference>
<evidence type="ECO:0000313" key="5">
    <source>
        <dbReference type="Proteomes" id="UP000626109"/>
    </source>
</evidence>
<dbReference type="InterPro" id="IPR029063">
    <property type="entry name" value="SAM-dependent_MTases_sf"/>
</dbReference>
<dbReference type="Gene3D" id="3.40.50.150">
    <property type="entry name" value="Vaccinia Virus protein VP39"/>
    <property type="match status" value="1"/>
</dbReference>
<evidence type="ECO:0000256" key="3">
    <source>
        <dbReference type="ARBA" id="ARBA00022691"/>
    </source>
</evidence>
<keyword evidence="2" id="KW-0808">Transferase</keyword>
<protein>
    <recommendedName>
        <fullName evidence="6">DNA (cytosine-5-)-methyltransferase</fullName>
    </recommendedName>
</protein>
<evidence type="ECO:0000256" key="2">
    <source>
        <dbReference type="ARBA" id="ARBA00022679"/>
    </source>
</evidence>
<keyword evidence="3" id="KW-0949">S-adenosyl-L-methionine</keyword>
<dbReference type="InterPro" id="IPR018117">
    <property type="entry name" value="C5_DNA_meth_AS"/>
</dbReference>
<dbReference type="PROSITE" id="PS00094">
    <property type="entry name" value="C5_MTASE_1"/>
    <property type="match status" value="1"/>
</dbReference>
<dbReference type="AlphaFoldDB" id="A0A813LLZ9"/>
<keyword evidence="1" id="KW-0489">Methyltransferase</keyword>
<accession>A0A813LLZ9</accession>
<organism evidence="4 5">
    <name type="scientific">Polarella glacialis</name>
    <name type="common">Dinoflagellate</name>
    <dbReference type="NCBI Taxonomy" id="89957"/>
    <lineage>
        <taxon>Eukaryota</taxon>
        <taxon>Sar</taxon>
        <taxon>Alveolata</taxon>
        <taxon>Dinophyceae</taxon>
        <taxon>Suessiales</taxon>
        <taxon>Suessiaceae</taxon>
        <taxon>Polarella</taxon>
    </lineage>
</organism>
<dbReference type="SUPFAM" id="SSF53335">
    <property type="entry name" value="S-adenosyl-L-methionine-dependent methyltransferases"/>
    <property type="match status" value="1"/>
</dbReference>
<comment type="caution">
    <text evidence="4">The sequence shown here is derived from an EMBL/GenBank/DDBJ whole genome shotgun (WGS) entry which is preliminary data.</text>
</comment>